<evidence type="ECO:0000256" key="4">
    <source>
        <dbReference type="ARBA" id="ARBA00047684"/>
    </source>
</evidence>
<dbReference type="RefSeq" id="WP_132013438.1">
    <property type="nucleotide sequence ID" value="NZ_SLUN01000005.1"/>
</dbReference>
<dbReference type="InterPro" id="IPR011051">
    <property type="entry name" value="RmlC_Cupin_sf"/>
</dbReference>
<dbReference type="GO" id="GO:0004848">
    <property type="term" value="F:ureidoglycolate hydrolase activity"/>
    <property type="evidence" value="ECO:0007669"/>
    <property type="project" value="InterPro"/>
</dbReference>
<accession>A0A4R1S3R4</accession>
<proteinExistence type="predicted"/>
<dbReference type="InterPro" id="IPR024060">
    <property type="entry name" value="Ureidoglycolate_lyase_dom_sf"/>
</dbReference>
<dbReference type="Gene3D" id="2.60.120.480">
    <property type="entry name" value="Ureidoglycolate hydrolase"/>
    <property type="match status" value="1"/>
</dbReference>
<keyword evidence="3" id="KW-0456">Lyase</keyword>
<dbReference type="GO" id="GO:0000256">
    <property type="term" value="P:allantoin catabolic process"/>
    <property type="evidence" value="ECO:0007669"/>
    <property type="project" value="InterPro"/>
</dbReference>
<evidence type="ECO:0000256" key="2">
    <source>
        <dbReference type="ARBA" id="ARBA00022631"/>
    </source>
</evidence>
<dbReference type="Pfam" id="PF04115">
    <property type="entry name" value="Ureidogly_lyase"/>
    <property type="match status" value="1"/>
</dbReference>
<protein>
    <submittedName>
        <fullName evidence="5">Ureidoglycolate hydrolase</fullName>
    </submittedName>
</protein>
<gene>
    <name evidence="5" type="ORF">EDC14_1005152</name>
</gene>
<dbReference type="EMBL" id="SLUN01000005">
    <property type="protein sequence ID" value="TCL73290.1"/>
    <property type="molecule type" value="Genomic_DNA"/>
</dbReference>
<comment type="subunit">
    <text evidence="1">Homodimer.</text>
</comment>
<keyword evidence="6" id="KW-1185">Reference proteome</keyword>
<comment type="catalytic activity">
    <reaction evidence="4">
        <text>(S)-ureidoglycolate = urea + glyoxylate</text>
        <dbReference type="Rhea" id="RHEA:11304"/>
        <dbReference type="ChEBI" id="CHEBI:16199"/>
        <dbReference type="ChEBI" id="CHEBI:36655"/>
        <dbReference type="ChEBI" id="CHEBI:57296"/>
        <dbReference type="EC" id="4.3.2.3"/>
    </reaction>
</comment>
<comment type="caution">
    <text evidence="5">The sequence shown here is derived from an EMBL/GenBank/DDBJ whole genome shotgun (WGS) entry which is preliminary data.</text>
</comment>
<evidence type="ECO:0000256" key="3">
    <source>
        <dbReference type="ARBA" id="ARBA00023239"/>
    </source>
</evidence>
<dbReference type="GO" id="GO:0006144">
    <property type="term" value="P:purine nucleobase metabolic process"/>
    <property type="evidence" value="ECO:0007669"/>
    <property type="project" value="UniProtKB-KW"/>
</dbReference>
<keyword evidence="2" id="KW-0659">Purine metabolism</keyword>
<evidence type="ECO:0000313" key="6">
    <source>
        <dbReference type="Proteomes" id="UP000295008"/>
    </source>
</evidence>
<sequence>MPHIEVEVLGANFSDYGSYLNPADCGPALGGDAGAVRFYPDRMLGLFEHSNMAAVSVLRLEPRQWAITASEMHRHTEEIIGGFTRDVVFHVAPAGAMTPDLSQMRVFRLPAGWWVRVKRGVWHEAPFVVGAEATVGTVILPPATYTHDCRVVRLAEPVMIEHP</sequence>
<dbReference type="SUPFAM" id="SSF51182">
    <property type="entry name" value="RmlC-like cupins"/>
    <property type="match status" value="1"/>
</dbReference>
<dbReference type="OrthoDB" id="1956643at2"/>
<reference evidence="5 6" key="1">
    <citation type="submission" date="2019-03" db="EMBL/GenBank/DDBJ databases">
        <title>Genomic Encyclopedia of Type Strains, Phase IV (KMG-IV): sequencing the most valuable type-strain genomes for metagenomic binning, comparative biology and taxonomic classification.</title>
        <authorList>
            <person name="Goeker M."/>
        </authorList>
    </citation>
    <scope>NUCLEOTIDE SEQUENCE [LARGE SCALE GENOMIC DNA]</scope>
    <source>
        <strain evidence="5 6">LX-B</strain>
    </source>
</reference>
<evidence type="ECO:0000313" key="5">
    <source>
        <dbReference type="EMBL" id="TCL73290.1"/>
    </source>
</evidence>
<dbReference type="GO" id="GO:0050385">
    <property type="term" value="F:ureidoglycolate lyase activity"/>
    <property type="evidence" value="ECO:0007669"/>
    <property type="project" value="UniProtKB-EC"/>
</dbReference>
<dbReference type="Proteomes" id="UP000295008">
    <property type="component" value="Unassembled WGS sequence"/>
</dbReference>
<dbReference type="InterPro" id="IPR007247">
    <property type="entry name" value="Ureidogly_lyase"/>
</dbReference>
<name>A0A4R1S3R4_HYDET</name>
<evidence type="ECO:0000256" key="1">
    <source>
        <dbReference type="ARBA" id="ARBA00011738"/>
    </source>
</evidence>
<keyword evidence="5" id="KW-0378">Hydrolase</keyword>
<organism evidence="5 6">
    <name type="scientific">Hydrogenispora ethanolica</name>
    <dbReference type="NCBI Taxonomy" id="1082276"/>
    <lineage>
        <taxon>Bacteria</taxon>
        <taxon>Bacillati</taxon>
        <taxon>Bacillota</taxon>
        <taxon>Hydrogenispora</taxon>
    </lineage>
</organism>
<dbReference type="AlphaFoldDB" id="A0A4R1S3R4"/>